<dbReference type="Pfam" id="PF03995">
    <property type="entry name" value="Inhibitor_I36"/>
    <property type="match status" value="1"/>
</dbReference>
<reference evidence="1" key="1">
    <citation type="journal article" date="2019" name="Microbiol. Resour. Announc.">
        <title>Draft Genomic Sequences of Streptomyces misionensis and Streptomyces albidoflavus, bacteria applied for phytopathogen biocontrol.</title>
        <authorList>
            <person name="Pylro V."/>
            <person name="Dias A."/>
            <person name="Andreote F."/>
            <person name="Varani A."/>
            <person name="Andreote C."/>
            <person name="Bernardo E."/>
            <person name="Martins T."/>
        </authorList>
    </citation>
    <scope>NUCLEOTIDE SEQUENCE [LARGE SCALE GENOMIC DNA]</scope>
    <source>
        <strain evidence="1">66</strain>
    </source>
</reference>
<dbReference type="AlphaFoldDB" id="A0A5C6JTX2"/>
<dbReference type="Proteomes" id="UP000320481">
    <property type="component" value="Unassembled WGS sequence"/>
</dbReference>
<evidence type="ECO:0000313" key="1">
    <source>
        <dbReference type="EMBL" id="TWV45053.1"/>
    </source>
</evidence>
<accession>A0A5C6JTX2</accession>
<sequence>MAACLTPAAAQAAPSTSYNDCARGLFCVWSGDNGTGQRCEWRVDDADWLAGSRTCKWAKGTRVRSAYNHGESGAPVSAYTATDYRGTKMFCLAGGRRGNLKGVGTYLRSHKWAC</sequence>
<protein>
    <recommendedName>
        <fullName evidence="3">Peptidase inhibitor family I36</fullName>
    </recommendedName>
</protein>
<name>A0A5C6JTX2_9ACTN</name>
<evidence type="ECO:0008006" key="3">
    <source>
        <dbReference type="Google" id="ProtNLM"/>
    </source>
</evidence>
<evidence type="ECO:0000313" key="2">
    <source>
        <dbReference type="Proteomes" id="UP000320481"/>
    </source>
</evidence>
<keyword evidence="2" id="KW-1185">Reference proteome</keyword>
<dbReference type="EMBL" id="VOGW01000096">
    <property type="protein sequence ID" value="TWV45053.1"/>
    <property type="molecule type" value="Genomic_DNA"/>
</dbReference>
<gene>
    <name evidence="1" type="ORF">FRZ03_16615</name>
</gene>
<proteinExistence type="predicted"/>
<organism evidence="1 2">
    <name type="scientific">Streptomyces misionensis</name>
    <dbReference type="NCBI Taxonomy" id="67331"/>
    <lineage>
        <taxon>Bacteria</taxon>
        <taxon>Bacillati</taxon>
        <taxon>Actinomycetota</taxon>
        <taxon>Actinomycetes</taxon>
        <taxon>Kitasatosporales</taxon>
        <taxon>Streptomycetaceae</taxon>
        <taxon>Streptomyces</taxon>
    </lineage>
</organism>
<comment type="caution">
    <text evidence="1">The sequence shown here is derived from an EMBL/GenBank/DDBJ whole genome shotgun (WGS) entry which is preliminary data.</text>
</comment>